<proteinExistence type="predicted"/>
<keyword evidence="2" id="KW-1185">Reference proteome</keyword>
<protein>
    <submittedName>
        <fullName evidence="1">Uncharacterized protein</fullName>
    </submittedName>
</protein>
<accession>A0A8J2JNV6</accession>
<name>A0A8J2JNV6_9HEXA</name>
<reference evidence="1" key="1">
    <citation type="submission" date="2021-06" db="EMBL/GenBank/DDBJ databases">
        <authorList>
            <person name="Hodson N. C."/>
            <person name="Mongue J. A."/>
            <person name="Jaron S. K."/>
        </authorList>
    </citation>
    <scope>NUCLEOTIDE SEQUENCE</scope>
</reference>
<evidence type="ECO:0000313" key="2">
    <source>
        <dbReference type="Proteomes" id="UP000708208"/>
    </source>
</evidence>
<organism evidence="1 2">
    <name type="scientific">Allacma fusca</name>
    <dbReference type="NCBI Taxonomy" id="39272"/>
    <lineage>
        <taxon>Eukaryota</taxon>
        <taxon>Metazoa</taxon>
        <taxon>Ecdysozoa</taxon>
        <taxon>Arthropoda</taxon>
        <taxon>Hexapoda</taxon>
        <taxon>Collembola</taxon>
        <taxon>Symphypleona</taxon>
        <taxon>Sminthuridae</taxon>
        <taxon>Allacma</taxon>
    </lineage>
</organism>
<dbReference type="EMBL" id="CAJVCH010089525">
    <property type="protein sequence ID" value="CAG7722458.1"/>
    <property type="molecule type" value="Genomic_DNA"/>
</dbReference>
<evidence type="ECO:0000313" key="1">
    <source>
        <dbReference type="EMBL" id="CAG7722458.1"/>
    </source>
</evidence>
<gene>
    <name evidence="1" type="ORF">AFUS01_LOCUS11589</name>
</gene>
<dbReference type="AlphaFoldDB" id="A0A8J2JNV6"/>
<comment type="caution">
    <text evidence="1">The sequence shown here is derived from an EMBL/GenBank/DDBJ whole genome shotgun (WGS) entry which is preliminary data.</text>
</comment>
<dbReference type="Proteomes" id="UP000708208">
    <property type="component" value="Unassembled WGS sequence"/>
</dbReference>
<sequence>MCELPLLSPSTAQLHGDRVSFPVIKGSKTKVYFSALKVLGILGTSQMYIHTDMLPATSLLFPCSCLQLATPNSKGFIVQHALYSSQGKIIIFGVQNGRQQHHPSWNKLFGGKEPGFCILIWSLCPLLTHAPCHNYIFSTCTSRPARPLRTPISYNPGC</sequence>